<dbReference type="Proteomes" id="UP000266172">
    <property type="component" value="Unassembled WGS sequence"/>
</dbReference>
<dbReference type="Pfam" id="PF16116">
    <property type="entry name" value="DUF4832"/>
    <property type="match status" value="1"/>
</dbReference>
<dbReference type="AlphaFoldDB" id="A0A395VB84"/>
<sequence>MRGQESGMFSWTKRSKRSFHAENLKRQQKPYIAPGRGWYHIYTFRLGRPEEVSLDWLPDYPGETLALVRLDIRDYASRELDTLALDFAEQIFRAFQERKKEMILRVCYDTEGKGMEREPQRIFVVQRHMQALGSLAERYADAILTVQGVFVGSWGEMHTSRFLRPDQICLLAQTWQEATHHALTLSVRKPVHLRMLAGNKPVRGLGLYDDAMFAGADHMGTFGDVPREAADWEEPWCAADEQAYLSGQDENILCGGEALAGIKLSAEAVLEELQKMQVTYLNSIYDPARMAEWKACRLPSGKSLYEEIGSRLGYRICVLCAEWKKGSLWVTLKNEGFSAVCQKTDLLLIRECDEGKEQKVQKVPYEICGLKGGQTDVAKVEIAAGEAGGEGKEEKLYLSMVRKKDRKPLPFANEGAGSRLLIGRWMVQGGLHGREKGNTD</sequence>
<comment type="caution">
    <text evidence="3">The sequence shown here is derived from an EMBL/GenBank/DDBJ whole genome shotgun (WGS) entry which is preliminary data.</text>
</comment>
<evidence type="ECO:0000313" key="3">
    <source>
        <dbReference type="EMBL" id="RGS41838.1"/>
    </source>
</evidence>
<dbReference type="EMBL" id="QRVL01000001">
    <property type="protein sequence ID" value="RGS41838.1"/>
    <property type="molecule type" value="Genomic_DNA"/>
</dbReference>
<protein>
    <submittedName>
        <fullName evidence="3">DUF4874 domain-containing protein</fullName>
    </submittedName>
</protein>
<accession>A0A395VB84</accession>
<feature type="domain" description="DUF4832" evidence="1">
    <location>
        <begin position="205"/>
        <end position="406"/>
    </location>
</feature>
<dbReference type="InterPro" id="IPR032267">
    <property type="entry name" value="DUF4832"/>
</dbReference>
<name>A0A395VB84_9FIRM</name>
<feature type="domain" description="DUF4874" evidence="2">
    <location>
        <begin position="33"/>
        <end position="192"/>
    </location>
</feature>
<proteinExistence type="predicted"/>
<evidence type="ECO:0000259" key="1">
    <source>
        <dbReference type="Pfam" id="PF16116"/>
    </source>
</evidence>
<dbReference type="InterPro" id="IPR032379">
    <property type="entry name" value="DUF4874"/>
</dbReference>
<evidence type="ECO:0000259" key="2">
    <source>
        <dbReference type="Pfam" id="PF16173"/>
    </source>
</evidence>
<organism evidence="3 4">
    <name type="scientific">Roseburia hominis</name>
    <dbReference type="NCBI Taxonomy" id="301301"/>
    <lineage>
        <taxon>Bacteria</taxon>
        <taxon>Bacillati</taxon>
        <taxon>Bacillota</taxon>
        <taxon>Clostridia</taxon>
        <taxon>Lachnospirales</taxon>
        <taxon>Lachnospiraceae</taxon>
        <taxon>Roseburia</taxon>
    </lineage>
</organism>
<reference evidence="3 4" key="1">
    <citation type="submission" date="2018-08" db="EMBL/GenBank/DDBJ databases">
        <title>A genome reference for cultivated species of the human gut microbiota.</title>
        <authorList>
            <person name="Zou Y."/>
            <person name="Xue W."/>
            <person name="Luo G."/>
        </authorList>
    </citation>
    <scope>NUCLEOTIDE SEQUENCE [LARGE SCALE GENOMIC DNA]</scope>
    <source>
        <strain evidence="3 4">AF22-12AC</strain>
    </source>
</reference>
<gene>
    <name evidence="3" type="ORF">DWX93_00390</name>
</gene>
<evidence type="ECO:0000313" key="4">
    <source>
        <dbReference type="Proteomes" id="UP000266172"/>
    </source>
</evidence>
<dbReference type="Pfam" id="PF16173">
    <property type="entry name" value="DUF4874"/>
    <property type="match status" value="1"/>
</dbReference>